<evidence type="ECO:0000259" key="2">
    <source>
        <dbReference type="Pfam" id="PF14341"/>
    </source>
</evidence>
<feature type="domain" description="Type 4 fimbrial biogenesis protein PilX N-terminal" evidence="2">
    <location>
        <begin position="11"/>
        <end position="60"/>
    </location>
</feature>
<proteinExistence type="predicted"/>
<sequence length="184" mass="20009">MKRKKYKQSEKGFAIALALLMLLVMSLMGATLVMVAGSDHKKNAAKDSNQQAFYAAETGIAQAKKWLEAQSSLSSNSDPNSDLEFCKTSLFSNLSSVQAINNADSGVYVERKRLDEIITVTGDEEDRLEKYTYEFFITNTPDASGDTSVQRKKAVEGSSGSSVAEETAYKSGGTSTGTYYTIFS</sequence>
<dbReference type="AlphaFoldDB" id="A0A382TDY5"/>
<organism evidence="3">
    <name type="scientific">marine metagenome</name>
    <dbReference type="NCBI Taxonomy" id="408172"/>
    <lineage>
        <taxon>unclassified sequences</taxon>
        <taxon>metagenomes</taxon>
        <taxon>ecological metagenomes</taxon>
    </lineage>
</organism>
<accession>A0A382TDY5</accession>
<gene>
    <name evidence="3" type="ORF">METZ01_LOCUS373184</name>
</gene>
<reference evidence="3" key="1">
    <citation type="submission" date="2018-05" db="EMBL/GenBank/DDBJ databases">
        <authorList>
            <person name="Lanie J.A."/>
            <person name="Ng W.-L."/>
            <person name="Kazmierczak K.M."/>
            <person name="Andrzejewski T.M."/>
            <person name="Davidsen T.M."/>
            <person name="Wayne K.J."/>
            <person name="Tettelin H."/>
            <person name="Glass J.I."/>
            <person name="Rusch D."/>
            <person name="Podicherti R."/>
            <person name="Tsui H.-C.T."/>
            <person name="Winkler M.E."/>
        </authorList>
    </citation>
    <scope>NUCLEOTIDE SEQUENCE</scope>
</reference>
<protein>
    <recommendedName>
        <fullName evidence="2">Type 4 fimbrial biogenesis protein PilX N-terminal domain-containing protein</fullName>
    </recommendedName>
</protein>
<feature type="region of interest" description="Disordered" evidence="1">
    <location>
        <begin position="154"/>
        <end position="174"/>
    </location>
</feature>
<evidence type="ECO:0000256" key="1">
    <source>
        <dbReference type="SAM" id="MobiDB-lite"/>
    </source>
</evidence>
<evidence type="ECO:0000313" key="3">
    <source>
        <dbReference type="EMBL" id="SVD20330.1"/>
    </source>
</evidence>
<name>A0A382TDY5_9ZZZZ</name>
<dbReference type="Pfam" id="PF14341">
    <property type="entry name" value="PilX_N"/>
    <property type="match status" value="1"/>
</dbReference>
<dbReference type="EMBL" id="UINC01135898">
    <property type="protein sequence ID" value="SVD20330.1"/>
    <property type="molecule type" value="Genomic_DNA"/>
</dbReference>
<feature type="non-terminal residue" evidence="3">
    <location>
        <position position="184"/>
    </location>
</feature>
<feature type="compositionally biased region" description="Low complexity" evidence="1">
    <location>
        <begin position="156"/>
        <end position="174"/>
    </location>
</feature>
<dbReference type="InterPro" id="IPR025746">
    <property type="entry name" value="PilX_N_dom"/>
</dbReference>